<dbReference type="KEGG" id="tom:BWR18_11710"/>
<dbReference type="Pfam" id="PF11066">
    <property type="entry name" value="DUF2867"/>
    <property type="match status" value="1"/>
</dbReference>
<gene>
    <name evidence="1" type="ORF">BWR18_11710</name>
</gene>
<dbReference type="OrthoDB" id="7058586at2"/>
<keyword evidence="2" id="KW-1185">Reference proteome</keyword>
<dbReference type="RefSeq" id="WP_076628444.1">
    <property type="nucleotide sequence ID" value="NZ_CP019312.1"/>
</dbReference>
<evidence type="ECO:0000313" key="2">
    <source>
        <dbReference type="Proteomes" id="UP000186336"/>
    </source>
</evidence>
<name>A0A1P8MW86_9RHOB</name>
<protein>
    <recommendedName>
        <fullName evidence="3">DUF2867 domain-containing protein</fullName>
    </recommendedName>
</protein>
<dbReference type="InterPro" id="IPR021295">
    <property type="entry name" value="DUF2867"/>
</dbReference>
<evidence type="ECO:0000313" key="1">
    <source>
        <dbReference type="EMBL" id="APX12271.1"/>
    </source>
</evidence>
<reference evidence="1 2" key="1">
    <citation type="submission" date="2017-01" db="EMBL/GenBank/DDBJ databases">
        <title>Complete genome of Tateyamaria omphalii DOK1-4 isolated from seawater in Dokdo.</title>
        <authorList>
            <person name="Kim J.H."/>
            <person name="Chi W.-J."/>
        </authorList>
    </citation>
    <scope>NUCLEOTIDE SEQUENCE [LARGE SCALE GENOMIC DNA]</scope>
    <source>
        <strain evidence="1 2">DOK1-4</strain>
    </source>
</reference>
<proteinExistence type="predicted"/>
<evidence type="ECO:0008006" key="3">
    <source>
        <dbReference type="Google" id="ProtNLM"/>
    </source>
</evidence>
<sequence>MSAPRVTATRLSPDSALHAQMQRGDFLDCYSVASDMPPRAAAEIITAFPGWAQLLVKLRALITAPFGLSQDGPEADDKLGPFPVERETGQEVIVGFNDKHLDFRVSVRSEGGTVSLATWVHTHNIGGRIYLATIMPFHILIARNALARVARAPHPV</sequence>
<organism evidence="1 2">
    <name type="scientific">Tateyamaria omphalii</name>
    <dbReference type="NCBI Taxonomy" id="299262"/>
    <lineage>
        <taxon>Bacteria</taxon>
        <taxon>Pseudomonadati</taxon>
        <taxon>Pseudomonadota</taxon>
        <taxon>Alphaproteobacteria</taxon>
        <taxon>Rhodobacterales</taxon>
        <taxon>Roseobacteraceae</taxon>
        <taxon>Tateyamaria</taxon>
    </lineage>
</organism>
<dbReference type="AlphaFoldDB" id="A0A1P8MW86"/>
<dbReference type="Proteomes" id="UP000186336">
    <property type="component" value="Chromosome"/>
</dbReference>
<dbReference type="EMBL" id="CP019312">
    <property type="protein sequence ID" value="APX12271.1"/>
    <property type="molecule type" value="Genomic_DNA"/>
</dbReference>
<accession>A0A1P8MW86</accession>